<feature type="compositionally biased region" description="Polar residues" evidence="1">
    <location>
        <begin position="334"/>
        <end position="344"/>
    </location>
</feature>
<protein>
    <recommendedName>
        <fullName evidence="4">Mediator complex subunit 8</fullName>
    </recommendedName>
</protein>
<comment type="caution">
    <text evidence="2">The sequence shown here is derived from an EMBL/GenBank/DDBJ whole genome shotgun (WGS) entry which is preliminary data.</text>
</comment>
<dbReference type="Proteomes" id="UP000717328">
    <property type="component" value="Unassembled WGS sequence"/>
</dbReference>
<dbReference type="Gene3D" id="1.20.58.1710">
    <property type="match status" value="1"/>
</dbReference>
<proteinExistence type="predicted"/>
<evidence type="ECO:0000313" key="2">
    <source>
        <dbReference type="EMBL" id="KAG5637301.1"/>
    </source>
</evidence>
<feature type="region of interest" description="Disordered" evidence="1">
    <location>
        <begin position="333"/>
        <end position="398"/>
    </location>
</feature>
<dbReference type="OrthoDB" id="5568181at2759"/>
<feature type="compositionally biased region" description="Basic and acidic residues" evidence="1">
    <location>
        <begin position="242"/>
        <end position="251"/>
    </location>
</feature>
<dbReference type="EMBL" id="JABCKI010005841">
    <property type="protein sequence ID" value="KAG5637301.1"/>
    <property type="molecule type" value="Genomic_DNA"/>
</dbReference>
<gene>
    <name evidence="2" type="ORF">H0H81_005044</name>
</gene>
<organism evidence="2 3">
    <name type="scientific">Sphagnurus paluster</name>
    <dbReference type="NCBI Taxonomy" id="117069"/>
    <lineage>
        <taxon>Eukaryota</taxon>
        <taxon>Fungi</taxon>
        <taxon>Dikarya</taxon>
        <taxon>Basidiomycota</taxon>
        <taxon>Agaricomycotina</taxon>
        <taxon>Agaricomycetes</taxon>
        <taxon>Agaricomycetidae</taxon>
        <taxon>Agaricales</taxon>
        <taxon>Tricholomatineae</taxon>
        <taxon>Lyophyllaceae</taxon>
        <taxon>Sphagnurus</taxon>
    </lineage>
</organism>
<keyword evidence="3" id="KW-1185">Reference proteome</keyword>
<sequence>MSSLFPNPPSASSPPSAPPLAPSLAGLPVSQLESLRFKASQIIDSLHALQRTIEAGHMPVMPAWPDILSKYTILLSQTHSFSTSLAGLGPASAAKPPPGTSAHTHTGPALERIALHPRTAVSDTVLDAELIPLLRNQQTTDVLRLESDTVRRLAAHMPRTRGSLGVLEPPSSKPALPHLPPHIQFAKKPPEYTDVLEECAEIRAAHDQRAERAIRAVLMLRDRFDWRARVEVAVEEPEELDWDPRLGRGGDDETGASGADAVMDEDSEDSSDDDDDDDDGADGAHNENGNGNGNGEDVHMDGGEGEEEEEEEEGSSDADEVQALVDAAVHSPMSMPTLTPQMSMSALAPNPNPNPNPMGTSIPHPQTLTQHAIPVPPSTVAPQNGAAAHPVPNGNTNMNMNMNMNLPGARNHQMHQ</sequence>
<reference evidence="2" key="1">
    <citation type="submission" date="2021-02" db="EMBL/GenBank/DDBJ databases">
        <authorList>
            <person name="Nieuwenhuis M."/>
            <person name="Van De Peppel L.J.J."/>
        </authorList>
    </citation>
    <scope>NUCLEOTIDE SEQUENCE</scope>
    <source>
        <strain evidence="2">D49</strain>
    </source>
</reference>
<name>A0A9P7K3Z4_9AGAR</name>
<feature type="compositionally biased region" description="Acidic residues" evidence="1">
    <location>
        <begin position="303"/>
        <end position="319"/>
    </location>
</feature>
<evidence type="ECO:0000256" key="1">
    <source>
        <dbReference type="SAM" id="MobiDB-lite"/>
    </source>
</evidence>
<evidence type="ECO:0008006" key="4">
    <source>
        <dbReference type="Google" id="ProtNLM"/>
    </source>
</evidence>
<reference evidence="2" key="2">
    <citation type="submission" date="2021-10" db="EMBL/GenBank/DDBJ databases">
        <title>Phylogenomics reveals ancestral predisposition of the termite-cultivated fungus Termitomyces towards a domesticated lifestyle.</title>
        <authorList>
            <person name="Auxier B."/>
            <person name="Grum-Grzhimaylo A."/>
            <person name="Cardenas M.E."/>
            <person name="Lodge J.D."/>
            <person name="Laessoe T."/>
            <person name="Pedersen O."/>
            <person name="Smith M.E."/>
            <person name="Kuyper T.W."/>
            <person name="Franco-Molano E.A."/>
            <person name="Baroni T.J."/>
            <person name="Aanen D.K."/>
        </authorList>
    </citation>
    <scope>NUCLEOTIDE SEQUENCE</scope>
    <source>
        <strain evidence="2">D49</strain>
    </source>
</reference>
<feature type="compositionally biased region" description="Acidic residues" evidence="1">
    <location>
        <begin position="262"/>
        <end position="281"/>
    </location>
</feature>
<evidence type="ECO:0000313" key="3">
    <source>
        <dbReference type="Proteomes" id="UP000717328"/>
    </source>
</evidence>
<feature type="region of interest" description="Disordered" evidence="1">
    <location>
        <begin position="241"/>
        <end position="319"/>
    </location>
</feature>
<dbReference type="AlphaFoldDB" id="A0A9P7K3Z4"/>
<accession>A0A9P7K3Z4</accession>